<evidence type="ECO:0000256" key="1">
    <source>
        <dbReference type="SAM" id="MobiDB-lite"/>
    </source>
</evidence>
<feature type="compositionally biased region" description="Low complexity" evidence="1">
    <location>
        <begin position="108"/>
        <end position="142"/>
    </location>
</feature>
<reference evidence="2 3" key="1">
    <citation type="submission" date="2010-07" db="EMBL/GenBank/DDBJ databases">
        <title>The draft genome of Paenibacillus curdlanolyticus YK9.</title>
        <authorList>
            <consortium name="US DOE Joint Genome Institute (JGI-PGF)"/>
            <person name="Lucas S."/>
            <person name="Copeland A."/>
            <person name="Lapidus A."/>
            <person name="Cheng J.-F."/>
            <person name="Bruce D."/>
            <person name="Goodwin L."/>
            <person name="Pitluck S."/>
            <person name="Land M.L."/>
            <person name="Hauser L."/>
            <person name="Chang Y.-J."/>
            <person name="Jeffries C."/>
            <person name="Anderson I.J."/>
            <person name="Johnson E."/>
            <person name="Loganathan U."/>
            <person name="Mulhopadhyay B."/>
            <person name="Kyrpides N."/>
            <person name="Woyke T.J."/>
        </authorList>
    </citation>
    <scope>NUCLEOTIDE SEQUENCE [LARGE SCALE GENOMIC DNA]</scope>
    <source>
        <strain evidence="2 3">YK9</strain>
    </source>
</reference>
<feature type="compositionally biased region" description="Polar residues" evidence="1">
    <location>
        <begin position="13"/>
        <end position="27"/>
    </location>
</feature>
<dbReference type="STRING" id="717606.PaecuDRAFT_1335"/>
<dbReference type="eggNOG" id="COG4675">
    <property type="taxonomic scope" value="Bacteria"/>
</dbReference>
<sequence>MRLSGAKLRRSAVSRNRTPRLSGSSIAKSKRARIKRTCRLVPPCKRRQLKQQVKHRGHRQCKPQLFPVGGGAAGAAGLAGAAGAAGRDGAVGSAGLMGPAGVGGTSGTVGAAGPAGVQGPAGAPGAAGAAGPAGVQGPAGPTGPSGTGGDRDYSELIALLTQLYPESSSH</sequence>
<evidence type="ECO:0000313" key="2">
    <source>
        <dbReference type="EMBL" id="EFM11729.1"/>
    </source>
</evidence>
<feature type="region of interest" description="Disordered" evidence="1">
    <location>
        <begin position="1"/>
        <end position="32"/>
    </location>
</feature>
<accession>E0I6R3</accession>
<dbReference type="InterPro" id="IPR008160">
    <property type="entry name" value="Collagen"/>
</dbReference>
<dbReference type="PANTHER" id="PTHR37456:SF6">
    <property type="entry name" value="COLLAGEN ALPHA-1(XXIII) CHAIN-LIKE ISOFORM X2"/>
    <property type="match status" value="1"/>
</dbReference>
<dbReference type="Proteomes" id="UP000005387">
    <property type="component" value="Unassembled WGS sequence"/>
</dbReference>
<gene>
    <name evidence="2" type="ORF">PaecuDRAFT_1335</name>
</gene>
<organism evidence="2 3">
    <name type="scientific">Paenibacillus curdlanolyticus YK9</name>
    <dbReference type="NCBI Taxonomy" id="717606"/>
    <lineage>
        <taxon>Bacteria</taxon>
        <taxon>Bacillati</taxon>
        <taxon>Bacillota</taxon>
        <taxon>Bacilli</taxon>
        <taxon>Bacillales</taxon>
        <taxon>Paenibacillaceae</taxon>
        <taxon>Paenibacillus</taxon>
    </lineage>
</organism>
<dbReference type="AlphaFoldDB" id="E0I6R3"/>
<protein>
    <submittedName>
        <fullName evidence="2">Collagen triple helix repeat protein</fullName>
    </submittedName>
</protein>
<dbReference type="InterPro" id="IPR050938">
    <property type="entry name" value="Collagen_Structural_Proteins"/>
</dbReference>
<dbReference type="EMBL" id="AEDD01000003">
    <property type="protein sequence ID" value="EFM11729.1"/>
    <property type="molecule type" value="Genomic_DNA"/>
</dbReference>
<name>E0I6R3_9BACL</name>
<dbReference type="Pfam" id="PF01391">
    <property type="entry name" value="Collagen"/>
    <property type="match status" value="1"/>
</dbReference>
<evidence type="ECO:0000313" key="3">
    <source>
        <dbReference type="Proteomes" id="UP000005387"/>
    </source>
</evidence>
<feature type="region of interest" description="Disordered" evidence="1">
    <location>
        <begin position="74"/>
        <end position="156"/>
    </location>
</feature>
<keyword evidence="3" id="KW-1185">Reference proteome</keyword>
<dbReference type="PANTHER" id="PTHR37456">
    <property type="entry name" value="SI:CH211-266K2.1"/>
    <property type="match status" value="1"/>
</dbReference>
<proteinExistence type="predicted"/>
<dbReference type="RefSeq" id="WP_006037348.1">
    <property type="nucleotide sequence ID" value="NZ_AEDD01000003.1"/>
</dbReference>
<feature type="compositionally biased region" description="Gly residues" evidence="1">
    <location>
        <begin position="98"/>
        <end position="107"/>
    </location>
</feature>
<keyword evidence="2" id="KW-0176">Collagen</keyword>
<feature type="compositionally biased region" description="Low complexity" evidence="1">
    <location>
        <begin position="75"/>
        <end position="94"/>
    </location>
</feature>